<keyword evidence="4" id="KW-1185">Reference proteome</keyword>
<keyword evidence="2" id="KW-0812">Transmembrane</keyword>
<evidence type="ECO:0000256" key="1">
    <source>
        <dbReference type="SAM" id="MobiDB-lite"/>
    </source>
</evidence>
<evidence type="ECO:0000256" key="2">
    <source>
        <dbReference type="SAM" id="Phobius"/>
    </source>
</evidence>
<feature type="compositionally biased region" description="Basic residues" evidence="1">
    <location>
        <begin position="505"/>
        <end position="516"/>
    </location>
</feature>
<reference evidence="3 4" key="2">
    <citation type="submission" date="2020-03" db="EMBL/GenBank/DDBJ databases">
        <authorList>
            <person name="Ichikawa N."/>
            <person name="Kimura A."/>
            <person name="Kitahashi Y."/>
            <person name="Uohara A."/>
        </authorList>
    </citation>
    <scope>NUCLEOTIDE SEQUENCE [LARGE SCALE GENOMIC DNA]</scope>
    <source>
        <strain evidence="3 4">NBRC 105367</strain>
    </source>
</reference>
<accession>A0A6F8YC76</accession>
<feature type="compositionally biased region" description="Low complexity" evidence="1">
    <location>
        <begin position="402"/>
        <end position="436"/>
    </location>
</feature>
<feature type="transmembrane region" description="Helical" evidence="2">
    <location>
        <begin position="121"/>
        <end position="139"/>
    </location>
</feature>
<feature type="compositionally biased region" description="Low complexity" evidence="1">
    <location>
        <begin position="467"/>
        <end position="493"/>
    </location>
</feature>
<feature type="transmembrane region" description="Helical" evidence="2">
    <location>
        <begin position="177"/>
        <end position="200"/>
    </location>
</feature>
<protein>
    <submittedName>
        <fullName evidence="3">Uncharacterized protein</fullName>
    </submittedName>
</protein>
<feature type="compositionally biased region" description="Low complexity" evidence="1">
    <location>
        <begin position="444"/>
        <end position="459"/>
    </location>
</feature>
<feature type="compositionally biased region" description="Pro residues" evidence="1">
    <location>
        <begin position="319"/>
        <end position="333"/>
    </location>
</feature>
<gene>
    <name evidence="3" type="ORF">Psuf_009800</name>
</gene>
<feature type="region of interest" description="Disordered" evidence="1">
    <location>
        <begin position="279"/>
        <end position="516"/>
    </location>
</feature>
<organism evidence="3 4">
    <name type="scientific">Phytohabitans suffuscus</name>
    <dbReference type="NCBI Taxonomy" id="624315"/>
    <lineage>
        <taxon>Bacteria</taxon>
        <taxon>Bacillati</taxon>
        <taxon>Actinomycetota</taxon>
        <taxon>Actinomycetes</taxon>
        <taxon>Micromonosporales</taxon>
        <taxon>Micromonosporaceae</taxon>
    </lineage>
</organism>
<name>A0A6F8YC76_9ACTN</name>
<dbReference type="EMBL" id="AP022871">
    <property type="protein sequence ID" value="BCB83667.1"/>
    <property type="molecule type" value="Genomic_DNA"/>
</dbReference>
<evidence type="ECO:0000313" key="3">
    <source>
        <dbReference type="EMBL" id="BCB83667.1"/>
    </source>
</evidence>
<dbReference type="Pfam" id="PF19590">
    <property type="entry name" value="TrbL_3"/>
    <property type="match status" value="1"/>
</dbReference>
<feature type="transmembrane region" description="Helical" evidence="2">
    <location>
        <begin position="24"/>
        <end position="47"/>
    </location>
</feature>
<dbReference type="RefSeq" id="WP_232074558.1">
    <property type="nucleotide sequence ID" value="NZ_AP022871.1"/>
</dbReference>
<dbReference type="KEGG" id="psuu:Psuf_009800"/>
<proteinExistence type="predicted"/>
<feature type="transmembrane region" description="Helical" evidence="2">
    <location>
        <begin position="212"/>
        <end position="236"/>
    </location>
</feature>
<dbReference type="Proteomes" id="UP000503011">
    <property type="component" value="Chromosome"/>
</dbReference>
<reference evidence="3 4" key="1">
    <citation type="submission" date="2020-03" db="EMBL/GenBank/DDBJ databases">
        <title>Whole genome shotgun sequence of Phytohabitans suffuscus NBRC 105367.</title>
        <authorList>
            <person name="Komaki H."/>
            <person name="Tamura T."/>
        </authorList>
    </citation>
    <scope>NUCLEOTIDE SEQUENCE [LARGE SCALE GENOMIC DNA]</scope>
    <source>
        <strain evidence="3 4">NBRC 105367</strain>
    </source>
</reference>
<evidence type="ECO:0000313" key="4">
    <source>
        <dbReference type="Proteomes" id="UP000503011"/>
    </source>
</evidence>
<keyword evidence="2" id="KW-0472">Membrane</keyword>
<keyword evidence="2" id="KW-1133">Transmembrane helix</keyword>
<feature type="transmembrane region" description="Helical" evidence="2">
    <location>
        <begin position="145"/>
        <end position="165"/>
    </location>
</feature>
<feature type="compositionally biased region" description="Basic residues" evidence="1">
    <location>
        <begin position="309"/>
        <end position="318"/>
    </location>
</feature>
<feature type="compositionally biased region" description="Low complexity" evidence="1">
    <location>
        <begin position="360"/>
        <end position="372"/>
    </location>
</feature>
<feature type="compositionally biased region" description="Low complexity" evidence="1">
    <location>
        <begin position="279"/>
        <end position="292"/>
    </location>
</feature>
<dbReference type="AlphaFoldDB" id="A0A6F8YC76"/>
<dbReference type="InterPro" id="IPR045782">
    <property type="entry name" value="TrbL_3"/>
</dbReference>
<sequence length="516" mass="53211">MLSALGEAVLTTPDLTGDERVRTMWTTSLVVANAVFVLFIVVAGIIVTSRETLQTSYGLKEIAPRLAVAGVLMNTSLLLTGKAIELANAITAEIAGQGVDGHAAAAALTQALGEARNGNSFLLTLMVLGVLVMAIVVVFTFVLRIAFLAILLGIAPLALLCHALPQTEPLAFTWWRGLTACLGIQVGQAVVLLGALRMFLTPAGENFTAPGVMIGIPTPSRLVSILVVAAMVWLLLKIPGWMRHLVLGPLARSGGRGLIGQIVHTVLLVKTLGTAAGLARTGGRAAHGAARASARRRRTPAPTGTPGPRRTRSPRRRTPPAPAPRRGPRPGPAPFSHAPAVHTPLPAPAGTNGPPGFSHPATPATGRTAPAGGVPPAPFSHTPTSAPPRPAAGSQPAPVRFSGAPAPASGPRPTRQPTAPAAAPTFSAAPRPQTAPKRPPAPVAPAFSSAPQPTPTRRLPTPPARTTPPTRTTPAARTTPPARSTPPQAQQERPTSRPPATPPRRPARRRPPGSDS</sequence>